<dbReference type="InterPro" id="IPR018117">
    <property type="entry name" value="C5_DNA_meth_AS"/>
</dbReference>
<dbReference type="EMBL" id="ASYR01000004">
    <property type="protein sequence ID" value="KAF0651171.1"/>
    <property type="molecule type" value="Genomic_DNA"/>
</dbReference>
<dbReference type="GO" id="GO:0032259">
    <property type="term" value="P:methylation"/>
    <property type="evidence" value="ECO:0007669"/>
    <property type="project" value="UniProtKB-KW"/>
</dbReference>
<dbReference type="Gene3D" id="3.40.50.150">
    <property type="entry name" value="Vaccinia Virus protein VP39"/>
    <property type="match status" value="1"/>
</dbReference>
<reference evidence="5 6" key="2">
    <citation type="submission" date="2016-09" db="EMBL/GenBank/DDBJ databases">
        <title>Streptomyces fradiae DSM40063, a candidate organism with high potential of specific P450 cytochromes.</title>
        <authorList>
            <person name="Grumaz C."/>
            <person name="Vainshtein Y."/>
            <person name="Kirstahler P."/>
            <person name="Sohn K."/>
        </authorList>
    </citation>
    <scope>NUCLEOTIDE SEQUENCE [LARGE SCALE GENOMIC DNA]</scope>
    <source>
        <strain evidence="5 6">DSM 40063</strain>
    </source>
</reference>
<dbReference type="GO" id="GO:0008168">
    <property type="term" value="F:methyltransferase activity"/>
    <property type="evidence" value="ECO:0007669"/>
    <property type="project" value="UniProtKB-KW"/>
</dbReference>
<evidence type="ECO:0000313" key="5">
    <source>
        <dbReference type="EMBL" id="OSY50418.1"/>
    </source>
</evidence>
<dbReference type="RefSeq" id="WP_037940367.1">
    <property type="nucleotide sequence ID" value="NZ_ASYR01000004.1"/>
</dbReference>
<evidence type="ECO:0008006" key="8">
    <source>
        <dbReference type="Google" id="ProtNLM"/>
    </source>
</evidence>
<keyword evidence="3" id="KW-0949">S-adenosyl-L-methionine</keyword>
<protein>
    <recommendedName>
        <fullName evidence="8">DNA (cytosine-5-)-methyltransferase</fullName>
    </recommendedName>
</protein>
<evidence type="ECO:0000256" key="1">
    <source>
        <dbReference type="ARBA" id="ARBA00022603"/>
    </source>
</evidence>
<sequence length="226" mass="24672">MHTLPPRAPNGLRVLDAFCCQGGASMGYHLAGFDVTGVDLHPQPRYPFPFIQGDAVEYIRTHGHEYDLIAGSPPCQGYSDCQVIQGRTHPMLIAPTRQAMQATGRPYVIENVPGALPHLINPIVLCGAMFGLNTYRDRWFETGGGLTLAQPHHPRHDKPITKMGRPRKDGEMAHYVGNFSGVQAARDDLGVLWMTRDGIRECIPPAYARWIGQHAAAAITTAAVAA</sequence>
<evidence type="ECO:0000256" key="2">
    <source>
        <dbReference type="ARBA" id="ARBA00022679"/>
    </source>
</evidence>
<keyword evidence="7" id="KW-1185">Reference proteome</keyword>
<dbReference type="EMBL" id="MIFZ01000283">
    <property type="protein sequence ID" value="OSY50418.1"/>
    <property type="molecule type" value="Genomic_DNA"/>
</dbReference>
<dbReference type="InterPro" id="IPR029063">
    <property type="entry name" value="SAM-dependent_MTases_sf"/>
</dbReference>
<evidence type="ECO:0000313" key="4">
    <source>
        <dbReference type="EMBL" id="KAF0651171.1"/>
    </source>
</evidence>
<gene>
    <name evidence="5" type="ORF">BG846_03994</name>
    <name evidence="4" type="ORF">K701_04245</name>
</gene>
<dbReference type="AlphaFoldDB" id="A0A1Y2NTZ8"/>
<name>A0A1Y2NTZ8_STRFR</name>
<accession>A0A1Y2NTZ8</accession>
<dbReference type="SUPFAM" id="SSF53335">
    <property type="entry name" value="S-adenosyl-L-methionine-dependent methyltransferases"/>
    <property type="match status" value="1"/>
</dbReference>
<evidence type="ECO:0000256" key="3">
    <source>
        <dbReference type="ARBA" id="ARBA00022691"/>
    </source>
</evidence>
<dbReference type="Proteomes" id="UP000194318">
    <property type="component" value="Unassembled WGS sequence"/>
</dbReference>
<dbReference type="Proteomes" id="UP000731519">
    <property type="component" value="Unassembled WGS sequence"/>
</dbReference>
<dbReference type="PROSITE" id="PS00094">
    <property type="entry name" value="C5_MTASE_1"/>
    <property type="match status" value="1"/>
</dbReference>
<keyword evidence="1" id="KW-0489">Methyltransferase</keyword>
<proteinExistence type="predicted"/>
<evidence type="ECO:0000313" key="7">
    <source>
        <dbReference type="Proteomes" id="UP000731519"/>
    </source>
</evidence>
<evidence type="ECO:0000313" key="6">
    <source>
        <dbReference type="Proteomes" id="UP000194318"/>
    </source>
</evidence>
<keyword evidence="2" id="KW-0808">Transferase</keyword>
<organism evidence="5 6">
    <name type="scientific">Streptomyces fradiae ATCC 10745 = DSM 40063</name>
    <dbReference type="NCBI Taxonomy" id="1319510"/>
    <lineage>
        <taxon>Bacteria</taxon>
        <taxon>Bacillati</taxon>
        <taxon>Actinomycetota</taxon>
        <taxon>Actinomycetes</taxon>
        <taxon>Kitasatosporales</taxon>
        <taxon>Streptomycetaceae</taxon>
        <taxon>Streptomyces</taxon>
    </lineage>
</organism>
<reference evidence="4 7" key="1">
    <citation type="submission" date="2013-05" db="EMBL/GenBank/DDBJ databases">
        <title>Genome Sequence of Streptomyces fradiae.</title>
        <authorList>
            <person name="Kirby R."/>
        </authorList>
    </citation>
    <scope>NUCLEOTIDE SEQUENCE [LARGE SCALE GENOMIC DNA]</scope>
    <source>
        <strain evidence="4 7">ATCC 10745</strain>
    </source>
</reference>
<comment type="caution">
    <text evidence="5">The sequence shown here is derived from an EMBL/GenBank/DDBJ whole genome shotgun (WGS) entry which is preliminary data.</text>
</comment>
<dbReference type="GeneID" id="91402621"/>